<evidence type="ECO:0000256" key="1">
    <source>
        <dbReference type="SAM" id="MobiDB-lite"/>
    </source>
</evidence>
<reference evidence="2" key="1">
    <citation type="submission" date="2021-06" db="EMBL/GenBank/DDBJ databases">
        <authorList>
            <person name="Hodson N. C."/>
            <person name="Mongue J. A."/>
            <person name="Jaron S. K."/>
        </authorList>
    </citation>
    <scope>NUCLEOTIDE SEQUENCE</scope>
</reference>
<dbReference type="Proteomes" id="UP000708208">
    <property type="component" value="Unassembled WGS sequence"/>
</dbReference>
<name>A0A8J2JE72_9HEXA</name>
<feature type="non-terminal residue" evidence="2">
    <location>
        <position position="1"/>
    </location>
</feature>
<comment type="caution">
    <text evidence="2">The sequence shown here is derived from an EMBL/GenBank/DDBJ whole genome shotgun (WGS) entry which is preliminary data.</text>
</comment>
<dbReference type="EMBL" id="CAJVCH010056222">
    <property type="protein sequence ID" value="CAG7718821.1"/>
    <property type="molecule type" value="Genomic_DNA"/>
</dbReference>
<keyword evidence="3" id="KW-1185">Reference proteome</keyword>
<protein>
    <submittedName>
        <fullName evidence="2">Uncharacterized protein</fullName>
    </submittedName>
</protein>
<gene>
    <name evidence="2" type="ORF">AFUS01_LOCUS8190</name>
</gene>
<feature type="region of interest" description="Disordered" evidence="1">
    <location>
        <begin position="1"/>
        <end position="32"/>
    </location>
</feature>
<feature type="non-terminal residue" evidence="2">
    <location>
        <position position="59"/>
    </location>
</feature>
<organism evidence="2 3">
    <name type="scientific">Allacma fusca</name>
    <dbReference type="NCBI Taxonomy" id="39272"/>
    <lineage>
        <taxon>Eukaryota</taxon>
        <taxon>Metazoa</taxon>
        <taxon>Ecdysozoa</taxon>
        <taxon>Arthropoda</taxon>
        <taxon>Hexapoda</taxon>
        <taxon>Collembola</taxon>
        <taxon>Symphypleona</taxon>
        <taxon>Sminthuridae</taxon>
        <taxon>Allacma</taxon>
    </lineage>
</organism>
<sequence length="59" mass="6350">EQPGSDNRSKDAIAETTGNVNEVAELPGPSGLTTNVTQVLEYAAQGDNLKKEEMSDEWN</sequence>
<proteinExistence type="predicted"/>
<accession>A0A8J2JE72</accession>
<evidence type="ECO:0000313" key="3">
    <source>
        <dbReference type="Proteomes" id="UP000708208"/>
    </source>
</evidence>
<dbReference type="AlphaFoldDB" id="A0A8J2JE72"/>
<evidence type="ECO:0000313" key="2">
    <source>
        <dbReference type="EMBL" id="CAG7718821.1"/>
    </source>
</evidence>